<proteinExistence type="predicted"/>
<keyword evidence="5 6" id="KW-0472">Membrane</keyword>
<comment type="caution">
    <text evidence="7">The sequence shown here is derived from an EMBL/GenBank/DDBJ whole genome shotgun (WGS) entry which is preliminary data.</text>
</comment>
<name>A0A921G0A4_SPOPS</name>
<comment type="subcellular location">
    <subcellularLocation>
        <location evidence="1">Cell membrane</location>
        <topology evidence="1">Multi-pass membrane protein</topology>
    </subcellularLocation>
</comment>
<dbReference type="GO" id="GO:0005886">
    <property type="term" value="C:plasma membrane"/>
    <property type="evidence" value="ECO:0007669"/>
    <property type="project" value="UniProtKB-SubCell"/>
</dbReference>
<dbReference type="EMBL" id="DYWT01000228">
    <property type="protein sequence ID" value="HJF32949.1"/>
    <property type="molecule type" value="Genomic_DNA"/>
</dbReference>
<evidence type="ECO:0000313" key="8">
    <source>
        <dbReference type="Proteomes" id="UP000698173"/>
    </source>
</evidence>
<feature type="transmembrane region" description="Helical" evidence="6">
    <location>
        <begin position="113"/>
        <end position="134"/>
    </location>
</feature>
<organism evidence="7 8">
    <name type="scientific">Sporosarcina psychrophila</name>
    <name type="common">Bacillus psychrophilus</name>
    <dbReference type="NCBI Taxonomy" id="1476"/>
    <lineage>
        <taxon>Bacteria</taxon>
        <taxon>Bacillati</taxon>
        <taxon>Bacillota</taxon>
        <taxon>Bacilli</taxon>
        <taxon>Bacillales</taxon>
        <taxon>Caryophanaceae</taxon>
        <taxon>Sporosarcina</taxon>
    </lineage>
</organism>
<dbReference type="PANTHER" id="PTHR30250:SF21">
    <property type="entry name" value="LIPID II FLIPPASE MURJ"/>
    <property type="match status" value="1"/>
</dbReference>
<evidence type="ECO:0000256" key="5">
    <source>
        <dbReference type="ARBA" id="ARBA00023136"/>
    </source>
</evidence>
<accession>A0A921G0A4</accession>
<feature type="transmembrane region" description="Helical" evidence="6">
    <location>
        <begin position="45"/>
        <end position="67"/>
    </location>
</feature>
<feature type="non-terminal residue" evidence="7">
    <location>
        <position position="1"/>
    </location>
</feature>
<keyword evidence="3 6" id="KW-0812">Transmembrane</keyword>
<dbReference type="InterPro" id="IPR050833">
    <property type="entry name" value="Poly_Biosynth_Transport"/>
</dbReference>
<dbReference type="AlphaFoldDB" id="A0A921G0A4"/>
<gene>
    <name evidence="7" type="ORF">K8V56_14400</name>
</gene>
<protein>
    <submittedName>
        <fullName evidence="7">Polysaccharide biosynthesis C-terminal domain-containing protein</fullName>
    </submittedName>
</protein>
<keyword evidence="4 6" id="KW-1133">Transmembrane helix</keyword>
<feature type="transmembrane region" description="Helical" evidence="6">
    <location>
        <begin position="79"/>
        <end position="101"/>
    </location>
</feature>
<sequence>LSLILPLTAMLQGAGRVKVPTLLLIGGLVIKIIANQPLVPVWDVAGAAIAGNIGFVAITVGLLLYFKKIWRIRLAPARFYGWVIVASVCMIAVVLPWMIVADGFLFDKLPNRVGATLIALTSVAAGASIFLFVIMKSRIMAEKEWFLLPFGKRLATLQLQLNKSRK</sequence>
<evidence type="ECO:0000256" key="6">
    <source>
        <dbReference type="SAM" id="Phobius"/>
    </source>
</evidence>
<evidence type="ECO:0000256" key="3">
    <source>
        <dbReference type="ARBA" id="ARBA00022692"/>
    </source>
</evidence>
<evidence type="ECO:0000256" key="4">
    <source>
        <dbReference type="ARBA" id="ARBA00022989"/>
    </source>
</evidence>
<keyword evidence="2" id="KW-1003">Cell membrane</keyword>
<dbReference type="Proteomes" id="UP000698173">
    <property type="component" value="Unassembled WGS sequence"/>
</dbReference>
<evidence type="ECO:0000256" key="2">
    <source>
        <dbReference type="ARBA" id="ARBA00022475"/>
    </source>
</evidence>
<evidence type="ECO:0000313" key="7">
    <source>
        <dbReference type="EMBL" id="HJF32949.1"/>
    </source>
</evidence>
<dbReference type="PANTHER" id="PTHR30250">
    <property type="entry name" value="PST FAMILY PREDICTED COLANIC ACID TRANSPORTER"/>
    <property type="match status" value="1"/>
</dbReference>
<reference evidence="7" key="1">
    <citation type="journal article" date="2021" name="PeerJ">
        <title>Extensive microbial diversity within the chicken gut microbiome revealed by metagenomics and culture.</title>
        <authorList>
            <person name="Gilroy R."/>
            <person name="Ravi A."/>
            <person name="Getino M."/>
            <person name="Pursley I."/>
            <person name="Horton D.L."/>
            <person name="Alikhan N.F."/>
            <person name="Baker D."/>
            <person name="Gharbi K."/>
            <person name="Hall N."/>
            <person name="Watson M."/>
            <person name="Adriaenssens E.M."/>
            <person name="Foster-Nyarko E."/>
            <person name="Jarju S."/>
            <person name="Secka A."/>
            <person name="Antonio M."/>
            <person name="Oren A."/>
            <person name="Chaudhuri R.R."/>
            <person name="La Ragione R."/>
            <person name="Hildebrand F."/>
            <person name="Pallen M.J."/>
        </authorList>
    </citation>
    <scope>NUCLEOTIDE SEQUENCE</scope>
    <source>
        <strain evidence="7">CHK171-7178</strain>
    </source>
</reference>
<evidence type="ECO:0000256" key="1">
    <source>
        <dbReference type="ARBA" id="ARBA00004651"/>
    </source>
</evidence>
<reference evidence="7" key="2">
    <citation type="submission" date="2021-09" db="EMBL/GenBank/DDBJ databases">
        <authorList>
            <person name="Gilroy R."/>
        </authorList>
    </citation>
    <scope>NUCLEOTIDE SEQUENCE</scope>
    <source>
        <strain evidence="7">CHK171-7178</strain>
    </source>
</reference>